<proteinExistence type="predicted"/>
<evidence type="ECO:0000313" key="2">
    <source>
        <dbReference type="Proteomes" id="UP000055024"/>
    </source>
</evidence>
<reference evidence="1 2" key="1">
    <citation type="submission" date="2015-01" db="EMBL/GenBank/DDBJ databases">
        <title>Evolution of Trichinella species and genotypes.</title>
        <authorList>
            <person name="Korhonen P.K."/>
            <person name="Edoardo P."/>
            <person name="Giuseppe L.R."/>
            <person name="Gasser R.B."/>
        </authorList>
    </citation>
    <scope>NUCLEOTIDE SEQUENCE [LARGE SCALE GENOMIC DNA]</scope>
    <source>
        <strain evidence="1">ISS1029</strain>
    </source>
</reference>
<comment type="caution">
    <text evidence="1">The sequence shown here is derived from an EMBL/GenBank/DDBJ whole genome shotgun (WGS) entry which is preliminary data.</text>
</comment>
<gene>
    <name evidence="1" type="ORF">T11_1307</name>
</gene>
<protein>
    <submittedName>
        <fullName evidence="1">Uncharacterized protein</fullName>
    </submittedName>
</protein>
<dbReference type="EMBL" id="JYDP01000032">
    <property type="protein sequence ID" value="KRZ13475.1"/>
    <property type="molecule type" value="Genomic_DNA"/>
</dbReference>
<sequence length="105" mass="11725">MDEEMKVFILEITAAGCTLQRKLNFTSAESLHLIYIDNGQKAAKQQNNTSHPSLIAIGASVTGVNVKKQMLSENLLLLLLLHLHRKYTNTKAKIFALMHYGGRSE</sequence>
<dbReference type="Proteomes" id="UP000055024">
    <property type="component" value="Unassembled WGS sequence"/>
</dbReference>
<organism evidence="1 2">
    <name type="scientific">Trichinella zimbabwensis</name>
    <dbReference type="NCBI Taxonomy" id="268475"/>
    <lineage>
        <taxon>Eukaryota</taxon>
        <taxon>Metazoa</taxon>
        <taxon>Ecdysozoa</taxon>
        <taxon>Nematoda</taxon>
        <taxon>Enoplea</taxon>
        <taxon>Dorylaimia</taxon>
        <taxon>Trichinellida</taxon>
        <taxon>Trichinellidae</taxon>
        <taxon>Trichinella</taxon>
    </lineage>
</organism>
<accession>A0A0V1HRS7</accession>
<keyword evidence="2" id="KW-1185">Reference proteome</keyword>
<dbReference type="AlphaFoldDB" id="A0A0V1HRS7"/>
<evidence type="ECO:0000313" key="1">
    <source>
        <dbReference type="EMBL" id="KRZ13475.1"/>
    </source>
</evidence>
<name>A0A0V1HRS7_9BILA</name>